<dbReference type="OrthoDB" id="9805406at2"/>
<evidence type="ECO:0000313" key="3">
    <source>
        <dbReference type="Proteomes" id="UP000184245"/>
    </source>
</evidence>
<dbReference type="PANTHER" id="PTHR11358:SF41">
    <property type="entry name" value="ARGINASE"/>
    <property type="match status" value="1"/>
</dbReference>
<dbReference type="SUPFAM" id="SSF52768">
    <property type="entry name" value="Arginase/deacetylase"/>
    <property type="match status" value="1"/>
</dbReference>
<keyword evidence="3" id="KW-1185">Reference proteome</keyword>
<accession>A0A1M4SRW2</accession>
<dbReference type="PROSITE" id="PS51409">
    <property type="entry name" value="ARGINASE_2"/>
    <property type="match status" value="1"/>
</dbReference>
<dbReference type="InterPro" id="IPR023696">
    <property type="entry name" value="Ureohydrolase_dom_sf"/>
</dbReference>
<dbReference type="GO" id="GO:0033389">
    <property type="term" value="P:putrescine biosynthetic process from arginine, via agmatine"/>
    <property type="evidence" value="ECO:0007669"/>
    <property type="project" value="TreeGrafter"/>
</dbReference>
<name>A0A1M4SRW2_9CLOT</name>
<organism evidence="2 3">
    <name type="scientific">Lactonifactor longoviformis DSM 17459</name>
    <dbReference type="NCBI Taxonomy" id="1122155"/>
    <lineage>
        <taxon>Bacteria</taxon>
        <taxon>Bacillati</taxon>
        <taxon>Bacillota</taxon>
        <taxon>Clostridia</taxon>
        <taxon>Eubacteriales</taxon>
        <taxon>Clostridiaceae</taxon>
        <taxon>Lactonifactor</taxon>
    </lineage>
</organism>
<dbReference type="RefSeq" id="WP_072848386.1">
    <property type="nucleotide sequence ID" value="NZ_FQVI01000001.1"/>
</dbReference>
<gene>
    <name evidence="2" type="ORF">SAMN02745158_00233</name>
</gene>
<comment type="similarity">
    <text evidence="1">Belongs to the arginase family.</text>
</comment>
<dbReference type="GO" id="GO:0008783">
    <property type="term" value="F:agmatinase activity"/>
    <property type="evidence" value="ECO:0007669"/>
    <property type="project" value="TreeGrafter"/>
</dbReference>
<dbReference type="STRING" id="1122155.SAMN02745158_00233"/>
<dbReference type="EMBL" id="FQVI01000001">
    <property type="protein sequence ID" value="SHE34926.1"/>
    <property type="molecule type" value="Genomic_DNA"/>
</dbReference>
<dbReference type="AlphaFoldDB" id="A0A1M4SRW2"/>
<proteinExistence type="inferred from homology"/>
<dbReference type="InterPro" id="IPR006035">
    <property type="entry name" value="Ureohydrolase"/>
</dbReference>
<dbReference type="PANTHER" id="PTHR11358">
    <property type="entry name" value="ARGINASE/AGMATINASE"/>
    <property type="match status" value="1"/>
</dbReference>
<dbReference type="Gene3D" id="3.40.800.10">
    <property type="entry name" value="Ureohydrolase domain"/>
    <property type="match status" value="1"/>
</dbReference>
<dbReference type="GO" id="GO:0046872">
    <property type="term" value="F:metal ion binding"/>
    <property type="evidence" value="ECO:0007669"/>
    <property type="project" value="InterPro"/>
</dbReference>
<reference evidence="2 3" key="1">
    <citation type="submission" date="2016-11" db="EMBL/GenBank/DDBJ databases">
        <authorList>
            <person name="Jaros S."/>
            <person name="Januszkiewicz K."/>
            <person name="Wedrychowicz H."/>
        </authorList>
    </citation>
    <scope>NUCLEOTIDE SEQUENCE [LARGE SCALE GENOMIC DNA]</scope>
    <source>
        <strain evidence="2 3">DSM 17459</strain>
    </source>
</reference>
<dbReference type="Proteomes" id="UP000184245">
    <property type="component" value="Unassembled WGS sequence"/>
</dbReference>
<protein>
    <submittedName>
        <fullName evidence="2">Arginase family protein</fullName>
    </submittedName>
</protein>
<sequence>MGEPITVLNFDHVYEEQDFYRKEKYIWIDLTDVSGVNGYCDSHAMAVLRKRLRQRPHSRIHFIDSGNYHYVTYLLLEYIREPFSLVLFDHHTDMQPPLFEELLSCGCWVRRTLEEHKYLREVIMIGMEKRQLEAIDPVYRKRITAYSRQTVEESSEWEEFAEQHIHYPVYISIDKDVIDTGEAATNWDQGGLTLKQLNEVYGKICRNHRVLGIDVCGESADYLGMLERFEADNSKNNQANEKILDMIEEKTFS</sequence>
<evidence type="ECO:0000256" key="1">
    <source>
        <dbReference type="PROSITE-ProRule" id="PRU00742"/>
    </source>
</evidence>
<evidence type="ECO:0000313" key="2">
    <source>
        <dbReference type="EMBL" id="SHE34926.1"/>
    </source>
</evidence>
<dbReference type="Pfam" id="PF00491">
    <property type="entry name" value="Arginase"/>
    <property type="match status" value="1"/>
</dbReference>